<dbReference type="SMART" id="SM00409">
    <property type="entry name" value="IG"/>
    <property type="match status" value="2"/>
</dbReference>
<name>A0A668RJ57_OREAU</name>
<proteinExistence type="predicted"/>
<keyword evidence="1" id="KW-0393">Immunoglobulin domain</keyword>
<evidence type="ECO:0000313" key="3">
    <source>
        <dbReference type="Ensembl" id="ENSOABP00000000019.2"/>
    </source>
</evidence>
<dbReference type="OMA" id="RIKQEYW"/>
<organism evidence="3 4">
    <name type="scientific">Oreochromis aureus</name>
    <name type="common">Israeli tilapia</name>
    <name type="synonym">Chromis aureus</name>
    <dbReference type="NCBI Taxonomy" id="47969"/>
    <lineage>
        <taxon>Eukaryota</taxon>
        <taxon>Metazoa</taxon>
        <taxon>Chordata</taxon>
        <taxon>Craniata</taxon>
        <taxon>Vertebrata</taxon>
        <taxon>Euteleostomi</taxon>
        <taxon>Actinopterygii</taxon>
        <taxon>Neopterygii</taxon>
        <taxon>Teleostei</taxon>
        <taxon>Neoteleostei</taxon>
        <taxon>Acanthomorphata</taxon>
        <taxon>Ovalentaria</taxon>
        <taxon>Cichlomorphae</taxon>
        <taxon>Cichliformes</taxon>
        <taxon>Cichlidae</taxon>
        <taxon>African cichlids</taxon>
        <taxon>Pseudocrenilabrinae</taxon>
        <taxon>Oreochromini</taxon>
        <taxon>Oreochromis</taxon>
    </lineage>
</organism>
<dbReference type="InterPro" id="IPR003599">
    <property type="entry name" value="Ig_sub"/>
</dbReference>
<evidence type="ECO:0000313" key="4">
    <source>
        <dbReference type="Proteomes" id="UP000472276"/>
    </source>
</evidence>
<dbReference type="InterPro" id="IPR036179">
    <property type="entry name" value="Ig-like_dom_sf"/>
</dbReference>
<dbReference type="InterPro" id="IPR013151">
    <property type="entry name" value="Immunoglobulin_dom"/>
</dbReference>
<keyword evidence="4" id="KW-1185">Reference proteome</keyword>
<reference evidence="3" key="1">
    <citation type="submission" date="2025-08" db="UniProtKB">
        <authorList>
            <consortium name="Ensembl"/>
        </authorList>
    </citation>
    <scope>IDENTIFICATION</scope>
</reference>
<dbReference type="SMART" id="SM00408">
    <property type="entry name" value="IGc2"/>
    <property type="match status" value="2"/>
</dbReference>
<dbReference type="InterPro" id="IPR013783">
    <property type="entry name" value="Ig-like_fold"/>
</dbReference>
<dbReference type="SUPFAM" id="SSF48726">
    <property type="entry name" value="Immunoglobulin"/>
    <property type="match status" value="2"/>
</dbReference>
<protein>
    <recommendedName>
        <fullName evidence="2">Ig-like domain-containing protein</fullName>
    </recommendedName>
</protein>
<dbReference type="PANTHER" id="PTHR11422">
    <property type="entry name" value="T-CELL SURFACE GLYCOPROTEIN CD4"/>
    <property type="match status" value="1"/>
</dbReference>
<dbReference type="Gene3D" id="2.60.40.10">
    <property type="entry name" value="Immunoglobulins"/>
    <property type="match status" value="2"/>
</dbReference>
<feature type="domain" description="Ig-like" evidence="2">
    <location>
        <begin position="134"/>
        <end position="210"/>
    </location>
</feature>
<sequence length="223" mass="25401">MLEEDFWTPLVVDSGRAHFLKETNISTLHVSNIKMSTLYICLVMNQQQCVSSTSLHVTTRTQMSINYYLEGETAVLQCPFSHDQTPIWSKSSKSFPKLDKNYSLVLPSVMLNDSGFYTCKGQRIKQEYWLIVCPKFGPSSVEVFSEGDEVNLTCSAKSGRFTKWFMKTNQTEGEIGHFDWFLKQKARITLSDDSLVISNVSLEDAGEYWCAGLESTYSDQFDL</sequence>
<dbReference type="PANTHER" id="PTHR11422:SF10">
    <property type="entry name" value="IG-LIKE DOMAIN-CONTAINING PROTEIN"/>
    <property type="match status" value="1"/>
</dbReference>
<dbReference type="Ensembl" id="ENSOABT00000000020.2">
    <property type="protein sequence ID" value="ENSOABP00000000019.2"/>
    <property type="gene ID" value="ENSOABG00000000013.2"/>
</dbReference>
<accession>A0A668RJ57</accession>
<evidence type="ECO:0000256" key="1">
    <source>
        <dbReference type="ARBA" id="ARBA00023319"/>
    </source>
</evidence>
<dbReference type="PROSITE" id="PS50835">
    <property type="entry name" value="IG_LIKE"/>
    <property type="match status" value="1"/>
</dbReference>
<evidence type="ECO:0000259" key="2">
    <source>
        <dbReference type="PROSITE" id="PS50835"/>
    </source>
</evidence>
<reference evidence="3" key="2">
    <citation type="submission" date="2025-09" db="UniProtKB">
        <authorList>
            <consortium name="Ensembl"/>
        </authorList>
    </citation>
    <scope>IDENTIFICATION</scope>
</reference>
<dbReference type="Pfam" id="PF00047">
    <property type="entry name" value="ig"/>
    <property type="match status" value="2"/>
</dbReference>
<dbReference type="Proteomes" id="UP000472276">
    <property type="component" value="Unassembled WGS sequence"/>
</dbReference>
<dbReference type="InterPro" id="IPR007110">
    <property type="entry name" value="Ig-like_dom"/>
</dbReference>
<dbReference type="AlphaFoldDB" id="A0A668RJ57"/>
<dbReference type="InterPro" id="IPR003598">
    <property type="entry name" value="Ig_sub2"/>
</dbReference>